<organism evidence="2 3">
    <name type="scientific">Asparagus officinalis</name>
    <name type="common">Garden asparagus</name>
    <dbReference type="NCBI Taxonomy" id="4686"/>
    <lineage>
        <taxon>Eukaryota</taxon>
        <taxon>Viridiplantae</taxon>
        <taxon>Streptophyta</taxon>
        <taxon>Embryophyta</taxon>
        <taxon>Tracheophyta</taxon>
        <taxon>Spermatophyta</taxon>
        <taxon>Magnoliopsida</taxon>
        <taxon>Liliopsida</taxon>
        <taxon>Asparagales</taxon>
        <taxon>Asparagaceae</taxon>
        <taxon>Asparagoideae</taxon>
        <taxon>Asparagus</taxon>
    </lineage>
</organism>
<dbReference type="PANTHER" id="PTHR17985:SF8">
    <property type="entry name" value="TRANSPORT AND GOLGI ORGANIZATION PROTEIN 2 HOMOLOG"/>
    <property type="match status" value="1"/>
</dbReference>
<sequence>MPSETLLIYLLITSANQFTFVLGFGEATVDSISLTKTGFLRGIMCIAAWIWQSHPAHQLLLFLNRDEYHDRATEAVGWWGEGNKKILGGRDVKGGGTWLGCTKDGRVAFLTNAREPESIPDARTRGVLPLRFLESTKSPHEFAEEIVQEADYYNGFNLILADLCSKTMVYVSNRPKGESVSVQTVPPGLHVLSNAQLDTPWPKAQRLHDNFSHLLKKHGDEEVTAEEVIEKLMMDKTKADMDELPITGCDPDWEFNLSSIFVETDTKRGRYGTRSTAAFSAKVNGEVTFYERYLERGMWKEHKIQYQMENGTKA</sequence>
<name>A0A5P1F5D0_ASPOF</name>
<evidence type="ECO:0000256" key="1">
    <source>
        <dbReference type="SAM" id="SignalP"/>
    </source>
</evidence>
<protein>
    <submittedName>
        <fullName evidence="2">Uncharacterized protein</fullName>
    </submittedName>
</protein>
<feature type="signal peptide" evidence="1">
    <location>
        <begin position="1"/>
        <end position="23"/>
    </location>
</feature>
<dbReference type="AlphaFoldDB" id="A0A5P1F5D0"/>
<gene>
    <name evidence="2" type="ORF">A4U43_C04F13860</name>
</gene>
<dbReference type="Pfam" id="PF05742">
    <property type="entry name" value="TANGO2"/>
    <property type="match status" value="1"/>
</dbReference>
<accession>A0A5P1F5D0</accession>
<evidence type="ECO:0000313" key="2">
    <source>
        <dbReference type="EMBL" id="ONK71929.1"/>
    </source>
</evidence>
<keyword evidence="3" id="KW-1185">Reference proteome</keyword>
<dbReference type="PANTHER" id="PTHR17985">
    <property type="entry name" value="SER/THR-RICH PROTEIN T10 IN DGCR REGION"/>
    <property type="match status" value="1"/>
</dbReference>
<dbReference type="EMBL" id="CM007384">
    <property type="protein sequence ID" value="ONK71929.1"/>
    <property type="molecule type" value="Genomic_DNA"/>
</dbReference>
<dbReference type="Proteomes" id="UP000243459">
    <property type="component" value="Chromosome 4"/>
</dbReference>
<dbReference type="InterPro" id="IPR008551">
    <property type="entry name" value="TANGO2"/>
</dbReference>
<reference evidence="3" key="1">
    <citation type="journal article" date="2017" name="Nat. Commun.">
        <title>The asparagus genome sheds light on the origin and evolution of a young Y chromosome.</title>
        <authorList>
            <person name="Harkess A."/>
            <person name="Zhou J."/>
            <person name="Xu C."/>
            <person name="Bowers J.E."/>
            <person name="Van der Hulst R."/>
            <person name="Ayyampalayam S."/>
            <person name="Mercati F."/>
            <person name="Riccardi P."/>
            <person name="McKain M.R."/>
            <person name="Kakrana A."/>
            <person name="Tang H."/>
            <person name="Ray J."/>
            <person name="Groenendijk J."/>
            <person name="Arikit S."/>
            <person name="Mathioni S.M."/>
            <person name="Nakano M."/>
            <person name="Shan H."/>
            <person name="Telgmann-Rauber A."/>
            <person name="Kanno A."/>
            <person name="Yue Z."/>
            <person name="Chen H."/>
            <person name="Li W."/>
            <person name="Chen Y."/>
            <person name="Xu X."/>
            <person name="Zhang Y."/>
            <person name="Luo S."/>
            <person name="Chen H."/>
            <person name="Gao J."/>
            <person name="Mao Z."/>
            <person name="Pires J.C."/>
            <person name="Luo M."/>
            <person name="Kudrna D."/>
            <person name="Wing R.A."/>
            <person name="Meyers B.C."/>
            <person name="Yi K."/>
            <person name="Kong H."/>
            <person name="Lavrijsen P."/>
            <person name="Sunseri F."/>
            <person name="Falavigna A."/>
            <person name="Ye Y."/>
            <person name="Leebens-Mack J.H."/>
            <person name="Chen G."/>
        </authorList>
    </citation>
    <scope>NUCLEOTIDE SEQUENCE [LARGE SCALE GENOMIC DNA]</scope>
    <source>
        <strain evidence="3">cv. DH0086</strain>
    </source>
</reference>
<dbReference type="OMA" id="AWIWQSH"/>
<evidence type="ECO:0000313" key="3">
    <source>
        <dbReference type="Proteomes" id="UP000243459"/>
    </source>
</evidence>
<feature type="chain" id="PRO_5024378803" evidence="1">
    <location>
        <begin position="24"/>
        <end position="314"/>
    </location>
</feature>
<dbReference type="Gramene" id="ONK71929">
    <property type="protein sequence ID" value="ONK71929"/>
    <property type="gene ID" value="A4U43_C04F13860"/>
</dbReference>
<keyword evidence="1" id="KW-0732">Signal</keyword>
<proteinExistence type="predicted"/>